<organism evidence="2 3">
    <name type="scientific">Terrabacter carboxydivorans</name>
    <dbReference type="NCBI Taxonomy" id="619730"/>
    <lineage>
        <taxon>Bacteria</taxon>
        <taxon>Bacillati</taxon>
        <taxon>Actinomycetota</taxon>
        <taxon>Actinomycetes</taxon>
        <taxon>Micrococcales</taxon>
        <taxon>Intrasporangiaceae</taxon>
        <taxon>Terrabacter</taxon>
    </lineage>
</organism>
<comment type="caution">
    <text evidence="2">The sequence shown here is derived from an EMBL/GenBank/DDBJ whole genome shotgun (WGS) entry which is preliminary data.</text>
</comment>
<feature type="compositionally biased region" description="Basic and acidic residues" evidence="1">
    <location>
        <begin position="13"/>
        <end position="23"/>
    </location>
</feature>
<name>A0ABP5Y2U8_9MICO</name>
<gene>
    <name evidence="2" type="ORF">GCM10009858_09370</name>
</gene>
<evidence type="ECO:0000313" key="2">
    <source>
        <dbReference type="EMBL" id="GAA2474110.1"/>
    </source>
</evidence>
<evidence type="ECO:0000313" key="3">
    <source>
        <dbReference type="Proteomes" id="UP001500730"/>
    </source>
</evidence>
<dbReference type="Proteomes" id="UP001500730">
    <property type="component" value="Unassembled WGS sequence"/>
</dbReference>
<feature type="region of interest" description="Disordered" evidence="1">
    <location>
        <begin position="1"/>
        <end position="30"/>
    </location>
</feature>
<protein>
    <submittedName>
        <fullName evidence="2">Uncharacterized protein</fullName>
    </submittedName>
</protein>
<sequence>MVTPSDVGPPHLWSHEGSTRTEGSEAGSVASEMVKRGETLMVRGGGHSCGHVAAGFAPGACLSGKDVRRCVLVARDGSGDPAPVTHLGSEVEQPTRSADRGG</sequence>
<reference evidence="3" key="1">
    <citation type="journal article" date="2019" name="Int. J. Syst. Evol. Microbiol.">
        <title>The Global Catalogue of Microorganisms (GCM) 10K type strain sequencing project: providing services to taxonomists for standard genome sequencing and annotation.</title>
        <authorList>
            <consortium name="The Broad Institute Genomics Platform"/>
            <consortium name="The Broad Institute Genome Sequencing Center for Infectious Disease"/>
            <person name="Wu L."/>
            <person name="Ma J."/>
        </authorList>
    </citation>
    <scope>NUCLEOTIDE SEQUENCE [LARGE SCALE GENOMIC DNA]</scope>
    <source>
        <strain evidence="3">JCM 16259</strain>
    </source>
</reference>
<proteinExistence type="predicted"/>
<dbReference type="EMBL" id="BAAARE010000003">
    <property type="protein sequence ID" value="GAA2474110.1"/>
    <property type="molecule type" value="Genomic_DNA"/>
</dbReference>
<evidence type="ECO:0000256" key="1">
    <source>
        <dbReference type="SAM" id="MobiDB-lite"/>
    </source>
</evidence>
<accession>A0ABP5Y2U8</accession>
<feature type="region of interest" description="Disordered" evidence="1">
    <location>
        <begin position="75"/>
        <end position="102"/>
    </location>
</feature>
<keyword evidence="3" id="KW-1185">Reference proteome</keyword>